<evidence type="ECO:0000313" key="2">
    <source>
        <dbReference type="Proteomes" id="UP000830395"/>
    </source>
</evidence>
<name>A0ACC5ZFE8_9TELE</name>
<evidence type="ECO:0000313" key="1">
    <source>
        <dbReference type="EMBL" id="MCJ8746592.1"/>
    </source>
</evidence>
<protein>
    <submittedName>
        <fullName evidence="1">Uncharacterized protein</fullName>
    </submittedName>
</protein>
<keyword evidence="2" id="KW-1185">Reference proteome</keyword>
<gene>
    <name evidence="1" type="ORF">PDJAM_G00143590</name>
</gene>
<dbReference type="Proteomes" id="UP000830395">
    <property type="component" value="Chromosome 24"/>
</dbReference>
<accession>A0ACC5ZFE8</accession>
<proteinExistence type="predicted"/>
<comment type="caution">
    <text evidence="1">The sequence shown here is derived from an EMBL/GenBank/DDBJ whole genome shotgun (WGS) entry which is preliminary data.</text>
</comment>
<reference evidence="1" key="1">
    <citation type="submission" date="2020-02" db="EMBL/GenBank/DDBJ databases">
        <title>Genome sequencing of the panga catfish, Pangasius djambal.</title>
        <authorList>
            <person name="Wen M."/>
            <person name="Zahm M."/>
            <person name="Roques C."/>
            <person name="Cabau C."/>
            <person name="Klopp C."/>
            <person name="Donnadieu C."/>
            <person name="Jouanno E."/>
            <person name="Avarre J.-C."/>
            <person name="Campet M."/>
            <person name="Ha T."/>
            <person name="Dugue R."/>
            <person name="Lampietro C."/>
            <person name="Louis A."/>
            <person name="Herpin A."/>
            <person name="Echchiki A."/>
            <person name="Berthelot C."/>
            <person name="Parey E."/>
            <person name="Roest-Crollius H."/>
            <person name="Braasch I."/>
            <person name="Postlethwait J.H."/>
            <person name="Bobe J."/>
            <person name="Montfort J."/>
            <person name="Bouchez O."/>
            <person name="Begum T."/>
            <person name="Schartl M."/>
            <person name="Gustiano R."/>
            <person name="Guiguen Y."/>
        </authorList>
    </citation>
    <scope>NUCLEOTIDE SEQUENCE</scope>
    <source>
        <strain evidence="1">Pdj_M5554</strain>
    </source>
</reference>
<dbReference type="EMBL" id="CM040998">
    <property type="protein sequence ID" value="MCJ8746592.1"/>
    <property type="molecule type" value="Genomic_DNA"/>
</dbReference>
<organism evidence="1 2">
    <name type="scientific">Pangasius djambal</name>
    <dbReference type="NCBI Taxonomy" id="1691987"/>
    <lineage>
        <taxon>Eukaryota</taxon>
        <taxon>Metazoa</taxon>
        <taxon>Chordata</taxon>
        <taxon>Craniata</taxon>
        <taxon>Vertebrata</taxon>
        <taxon>Euteleostomi</taxon>
        <taxon>Actinopterygii</taxon>
        <taxon>Neopterygii</taxon>
        <taxon>Teleostei</taxon>
        <taxon>Ostariophysi</taxon>
        <taxon>Siluriformes</taxon>
        <taxon>Pangasiidae</taxon>
        <taxon>Pangasius</taxon>
    </lineage>
</organism>
<sequence length="73" mass="8745">MGDGCWGKIRQRQRERERAHTHTHTHTHTHRDTQTDTRPGWRSTWIKKRSRKDEICWWIESQGSCNGAVMEVC</sequence>